<dbReference type="InterPro" id="IPR036812">
    <property type="entry name" value="NAD(P)_OxRdtase_dom_sf"/>
</dbReference>
<dbReference type="Proteomes" id="UP000293142">
    <property type="component" value="Unassembled WGS sequence"/>
</dbReference>
<keyword evidence="3" id="KW-1185">Reference proteome</keyword>
<protein>
    <submittedName>
        <fullName evidence="2">Aryl-alcohol dehydrogenase</fullName>
    </submittedName>
</protein>
<dbReference type="EMBL" id="SIRE01000053">
    <property type="protein sequence ID" value="TBL67788.1"/>
    <property type="molecule type" value="Genomic_DNA"/>
</dbReference>
<dbReference type="OrthoDB" id="9773828at2"/>
<dbReference type="AlphaFoldDB" id="A0A4Q9DET9"/>
<name>A0A4Q9DET9_9BACL</name>
<dbReference type="CDD" id="cd19097">
    <property type="entry name" value="AKR_unchar"/>
    <property type="match status" value="1"/>
</dbReference>
<accession>A0A4Q9DET9</accession>
<feature type="domain" description="NADP-dependent oxidoreductase" evidence="1">
    <location>
        <begin position="3"/>
        <end position="271"/>
    </location>
</feature>
<dbReference type="InterPro" id="IPR023210">
    <property type="entry name" value="NADP_OxRdtase_dom"/>
</dbReference>
<dbReference type="SUPFAM" id="SSF51430">
    <property type="entry name" value="NAD(P)-linked oxidoreductase"/>
    <property type="match status" value="1"/>
</dbReference>
<dbReference type="InterPro" id="IPR053135">
    <property type="entry name" value="AKR2_Oxidoreductase"/>
</dbReference>
<sequence length="295" mass="33352">MSKIGIGTVQFGLDYGISNQNGKTSIQEVENILTVAKELDIKYIDTAHLYGSSEEILGLSEVSKFGDYKVITKTPKFSDLILESDALYLYQTLLRSLNKLRNTSVYGLLMHDADDLLKSGSDLLYNKLLEIKQEGLAGKIGVSVYNSMQIQSIIDHYPVDIIQLPLNVFDQRLIENRMLNKLKQNNIEIHVRSVFLQGLLLMEPSALPSFFNKYKTHIVKYRNYLEQHNISPLEAALSFVSSQTTIDCVICGINNAAQLREIYAASKKKYDVNKLNLSQFALHDEKIINPSNWGI</sequence>
<dbReference type="PANTHER" id="PTHR43312:SF1">
    <property type="entry name" value="NADP-DEPENDENT OXIDOREDUCTASE DOMAIN-CONTAINING PROTEIN"/>
    <property type="match status" value="1"/>
</dbReference>
<dbReference type="Gene3D" id="3.20.20.100">
    <property type="entry name" value="NADP-dependent oxidoreductase domain"/>
    <property type="match status" value="1"/>
</dbReference>
<evidence type="ECO:0000313" key="3">
    <source>
        <dbReference type="Proteomes" id="UP000293142"/>
    </source>
</evidence>
<evidence type="ECO:0000313" key="2">
    <source>
        <dbReference type="EMBL" id="TBL67788.1"/>
    </source>
</evidence>
<evidence type="ECO:0000259" key="1">
    <source>
        <dbReference type="Pfam" id="PF00248"/>
    </source>
</evidence>
<gene>
    <name evidence="2" type="ORF">EYB31_39320</name>
</gene>
<dbReference type="Pfam" id="PF00248">
    <property type="entry name" value="Aldo_ket_red"/>
    <property type="match status" value="1"/>
</dbReference>
<organism evidence="2 3">
    <name type="scientific">Paenibacillus thalictri</name>
    <dbReference type="NCBI Taxonomy" id="2527873"/>
    <lineage>
        <taxon>Bacteria</taxon>
        <taxon>Bacillati</taxon>
        <taxon>Bacillota</taxon>
        <taxon>Bacilli</taxon>
        <taxon>Bacillales</taxon>
        <taxon>Paenibacillaceae</taxon>
        <taxon>Paenibacillus</taxon>
    </lineage>
</organism>
<dbReference type="PANTHER" id="PTHR43312">
    <property type="entry name" value="D-THREO-ALDOSE 1-DEHYDROGENASE"/>
    <property type="match status" value="1"/>
</dbReference>
<proteinExistence type="predicted"/>
<reference evidence="2 3" key="1">
    <citation type="submission" date="2019-02" db="EMBL/GenBank/DDBJ databases">
        <title>Paenibacillus sp. nov., isolated from surface-sterilized tissue of Thalictrum simplex L.</title>
        <authorList>
            <person name="Tuo L."/>
        </authorList>
    </citation>
    <scope>NUCLEOTIDE SEQUENCE [LARGE SCALE GENOMIC DNA]</scope>
    <source>
        <strain evidence="2 3">N2SHLJ1</strain>
    </source>
</reference>
<comment type="caution">
    <text evidence="2">The sequence shown here is derived from an EMBL/GenBank/DDBJ whole genome shotgun (WGS) entry which is preliminary data.</text>
</comment>